<dbReference type="EMBL" id="CP000527">
    <property type="protein sequence ID" value="ABM28636.1"/>
    <property type="molecule type" value="Genomic_DNA"/>
</dbReference>
<evidence type="ECO:0000313" key="1">
    <source>
        <dbReference type="EMBL" id="ABM28636.1"/>
    </source>
</evidence>
<dbReference type="AlphaFoldDB" id="A0A0H3A7X5"/>
<dbReference type="RefSeq" id="WP_010938753.1">
    <property type="nucleotide sequence ID" value="NC_008751.1"/>
</dbReference>
<protein>
    <submittedName>
        <fullName evidence="1">Uncharacterized protein</fullName>
    </submittedName>
</protein>
<reference evidence="2" key="1">
    <citation type="journal article" date="2009" name="Environ. Microbiol.">
        <title>Contribution of mobile genetic elements to Desulfovibrio vulgaris genome plasticity.</title>
        <authorList>
            <person name="Walker C.B."/>
            <person name="Stolyar S."/>
            <person name="Chivian D."/>
            <person name="Pinel N."/>
            <person name="Gabster J.A."/>
            <person name="Dehal P.S."/>
            <person name="He Z."/>
            <person name="Yang Z.K."/>
            <person name="Yen H.C."/>
            <person name="Zhou J."/>
            <person name="Wall J.D."/>
            <person name="Hazen T.C."/>
            <person name="Arkin A.P."/>
            <person name="Stahl D.A."/>
        </authorList>
    </citation>
    <scope>NUCLEOTIDE SEQUENCE [LARGE SCALE GENOMIC DNA]</scope>
    <source>
        <strain evidence="2">DP4</strain>
    </source>
</reference>
<gene>
    <name evidence="1" type="ordered locus">Dvul_1619</name>
</gene>
<accession>A0A0H3A7X5</accession>
<dbReference type="Proteomes" id="UP000009173">
    <property type="component" value="Chromosome"/>
</dbReference>
<proteinExistence type="predicted"/>
<organism evidence="1 2">
    <name type="scientific">Nitratidesulfovibrio vulgaris (strain DP4)</name>
    <name type="common">Desulfovibrio vulgaris</name>
    <dbReference type="NCBI Taxonomy" id="391774"/>
    <lineage>
        <taxon>Bacteria</taxon>
        <taxon>Pseudomonadati</taxon>
        <taxon>Thermodesulfobacteriota</taxon>
        <taxon>Desulfovibrionia</taxon>
        <taxon>Desulfovibrionales</taxon>
        <taxon>Desulfovibrionaceae</taxon>
        <taxon>Nitratidesulfovibrio</taxon>
    </lineage>
</organism>
<dbReference type="HOGENOM" id="CLU_172413_0_0_7"/>
<dbReference type="KEGG" id="dvl:Dvul_1619"/>
<name>A0A0H3A7X5_NITV4</name>
<evidence type="ECO:0000313" key="2">
    <source>
        <dbReference type="Proteomes" id="UP000009173"/>
    </source>
</evidence>
<sequence>MRSYCIDELTTDDLETLRRRLDEMELGSGMEGLFWLPVPPSMLTQVQEEHLDECGPYSIALELTDGALRMELLVRARNRLRCECIGYASVDLERHMIDYVDTMLRDLGIAI</sequence>